<keyword evidence="7" id="KW-1185">Reference proteome</keyword>
<keyword evidence="4" id="KW-0862">Zinc</keyword>
<evidence type="ECO:0000313" key="7">
    <source>
        <dbReference type="Proteomes" id="UP000199598"/>
    </source>
</evidence>
<comment type="cofactor">
    <cofactor evidence="1">
        <name>Zn(2+)</name>
        <dbReference type="ChEBI" id="CHEBI:29105"/>
    </cofactor>
</comment>
<dbReference type="RefSeq" id="WP_093516394.1">
    <property type="nucleotide sequence ID" value="NZ_FOSK01000001.1"/>
</dbReference>
<sequence length="320" mass="35267">MIIESTAYPIEIDFPDILPYKVGNTGVDWITTFDSGTAGPHVMISALVHGNEPCGAVALDWLFKQEVRPVQGKLSFAFMNVAAYNSFDRNDPTASRYLDQDFNRVWQNCSLNGPEVTRELERAREVRPVVETVDYLLDLHSMQHKNAPLMLAGDQEKGRALAKQVADPEWIICDSGHAEGKRLRDYDGFGEPTSPKAALLLEAGQHWEAAAGPRAIAASIRFLRATECVSADFGEAFLAEQPPLVPQKTIEIVAPVTVQNESFRFSEDYLGMEVIAEKGTVIAMDGDTPVTTPHDNCVLIMPSRRLLVGKTAVRLGKLLD</sequence>
<dbReference type="Pfam" id="PF24827">
    <property type="entry name" value="AstE_AspA_cat"/>
    <property type="match status" value="1"/>
</dbReference>
<evidence type="ECO:0000256" key="1">
    <source>
        <dbReference type="ARBA" id="ARBA00001947"/>
    </source>
</evidence>
<comment type="caution">
    <text evidence="6">The sequence shown here is derived from an EMBL/GenBank/DDBJ whole genome shotgun (WGS) entry which is preliminary data.</text>
</comment>
<gene>
    <name evidence="6" type="ORF">SAMN04488518_101438</name>
</gene>
<keyword evidence="2" id="KW-0479">Metal-binding</keyword>
<dbReference type="EMBL" id="FOSK01000001">
    <property type="protein sequence ID" value="SFJ95582.1"/>
    <property type="molecule type" value="Genomic_DNA"/>
</dbReference>
<name>A0A1I3VK98_9HYPH</name>
<dbReference type="PANTHER" id="PTHR15162:SF7">
    <property type="entry name" value="SUCCINYLGLUTAMATE DESUCCINYLASE"/>
    <property type="match status" value="1"/>
</dbReference>
<evidence type="ECO:0000259" key="5">
    <source>
        <dbReference type="Pfam" id="PF24827"/>
    </source>
</evidence>
<proteinExistence type="predicted"/>
<dbReference type="InterPro" id="IPR055438">
    <property type="entry name" value="AstE_AspA_cat"/>
</dbReference>
<keyword evidence="3" id="KW-0378">Hydrolase</keyword>
<dbReference type="SUPFAM" id="SSF53187">
    <property type="entry name" value="Zn-dependent exopeptidases"/>
    <property type="match status" value="1"/>
</dbReference>
<reference evidence="6 7" key="1">
    <citation type="submission" date="2016-10" db="EMBL/GenBank/DDBJ databases">
        <authorList>
            <person name="Varghese N."/>
            <person name="Submissions S."/>
        </authorList>
    </citation>
    <scope>NUCLEOTIDE SEQUENCE [LARGE SCALE GENOMIC DNA]</scope>
    <source>
        <strain evidence="6 7">DSM 16392</strain>
    </source>
</reference>
<accession>A0A1I3VK98</accession>
<evidence type="ECO:0000256" key="4">
    <source>
        <dbReference type="ARBA" id="ARBA00022833"/>
    </source>
</evidence>
<evidence type="ECO:0000256" key="3">
    <source>
        <dbReference type="ARBA" id="ARBA00022801"/>
    </source>
</evidence>
<dbReference type="InterPro" id="IPR050178">
    <property type="entry name" value="AspA/AstE_fam"/>
</dbReference>
<dbReference type="Proteomes" id="UP000199598">
    <property type="component" value="Unassembled WGS sequence"/>
</dbReference>
<protein>
    <submittedName>
        <fullName evidence="6">Succinylglutamate desuccinylase</fullName>
    </submittedName>
</protein>
<dbReference type="PANTHER" id="PTHR15162">
    <property type="entry name" value="ASPARTOACYLASE"/>
    <property type="match status" value="1"/>
</dbReference>
<evidence type="ECO:0000313" key="6">
    <source>
        <dbReference type="EMBL" id="SFJ95582.1"/>
    </source>
</evidence>
<organism evidence="6 7">
    <name type="scientific">Pseudovibrio ascidiaceicola</name>
    <dbReference type="NCBI Taxonomy" id="285279"/>
    <lineage>
        <taxon>Bacteria</taxon>
        <taxon>Pseudomonadati</taxon>
        <taxon>Pseudomonadota</taxon>
        <taxon>Alphaproteobacteria</taxon>
        <taxon>Hyphomicrobiales</taxon>
        <taxon>Stappiaceae</taxon>
        <taxon>Pseudovibrio</taxon>
    </lineage>
</organism>
<evidence type="ECO:0000256" key="2">
    <source>
        <dbReference type="ARBA" id="ARBA00022723"/>
    </source>
</evidence>
<feature type="domain" description="Succinylglutamate desuccinylase/Aspartoacylase catalytic" evidence="5">
    <location>
        <begin position="38"/>
        <end position="156"/>
    </location>
</feature>
<dbReference type="CDD" id="cd06910">
    <property type="entry name" value="M14_ASTE_ASPA-like"/>
    <property type="match status" value="1"/>
</dbReference>
<dbReference type="Gene3D" id="3.40.630.10">
    <property type="entry name" value="Zn peptidases"/>
    <property type="match status" value="1"/>
</dbReference>